<evidence type="ECO:0000313" key="2">
    <source>
        <dbReference type="Proteomes" id="UP001596405"/>
    </source>
</evidence>
<dbReference type="EMBL" id="JBHSYQ010000016">
    <property type="protein sequence ID" value="MFC6999789.1"/>
    <property type="molecule type" value="Genomic_DNA"/>
</dbReference>
<dbReference type="InterPro" id="IPR010321">
    <property type="entry name" value="DUF922"/>
</dbReference>
<gene>
    <name evidence="1" type="ORF">ACFQHR_19290</name>
</gene>
<dbReference type="RefSeq" id="WP_066620640.1">
    <property type="nucleotide sequence ID" value="NZ_JBHSYQ010000016.1"/>
</dbReference>
<organism evidence="1 2">
    <name type="scientific">Rufibacter roseus</name>
    <dbReference type="NCBI Taxonomy" id="1567108"/>
    <lineage>
        <taxon>Bacteria</taxon>
        <taxon>Pseudomonadati</taxon>
        <taxon>Bacteroidota</taxon>
        <taxon>Cytophagia</taxon>
        <taxon>Cytophagales</taxon>
        <taxon>Hymenobacteraceae</taxon>
        <taxon>Rufibacter</taxon>
    </lineage>
</organism>
<comment type="caution">
    <text evidence="1">The sequence shown here is derived from an EMBL/GenBank/DDBJ whole genome shotgun (WGS) entry which is preliminary data.</text>
</comment>
<keyword evidence="2" id="KW-1185">Reference proteome</keyword>
<evidence type="ECO:0000313" key="1">
    <source>
        <dbReference type="EMBL" id="MFC6999789.1"/>
    </source>
</evidence>
<dbReference type="Proteomes" id="UP001596405">
    <property type="component" value="Unassembled WGS sequence"/>
</dbReference>
<reference evidence="2" key="1">
    <citation type="journal article" date="2019" name="Int. J. Syst. Evol. Microbiol.">
        <title>The Global Catalogue of Microorganisms (GCM) 10K type strain sequencing project: providing services to taxonomists for standard genome sequencing and annotation.</title>
        <authorList>
            <consortium name="The Broad Institute Genomics Platform"/>
            <consortium name="The Broad Institute Genome Sequencing Center for Infectious Disease"/>
            <person name="Wu L."/>
            <person name="Ma J."/>
        </authorList>
    </citation>
    <scope>NUCLEOTIDE SEQUENCE [LARGE SCALE GENOMIC DNA]</scope>
    <source>
        <strain evidence="2">CGMCC 4.7393</strain>
    </source>
</reference>
<sequence>MSLSFITLWFSVLFLGPLPEAEPKSVTIEIPAVAVKSSAFIPWSVQKKLTWEDFSGEPSPENHHHALTSTNMEMKAKWENNQLKFKVDAVFNPAESWTRNRNSSALLAHEQLHFDLTELHARMLRKKLSEVAAQGGRGSINLNKFANQAFENWHKEQEQYDHECRHGLNKEKQQEWIDSVEARLLELAEYAS</sequence>
<proteinExistence type="predicted"/>
<accession>A0ABW2DU39</accession>
<dbReference type="Pfam" id="PF06037">
    <property type="entry name" value="DUF922"/>
    <property type="match status" value="1"/>
</dbReference>
<name>A0ABW2DU39_9BACT</name>
<protein>
    <submittedName>
        <fullName evidence="1">DUF922 domain-containing protein</fullName>
    </submittedName>
</protein>